<keyword evidence="2" id="KW-1185">Reference proteome</keyword>
<dbReference type="InterPro" id="IPR014825">
    <property type="entry name" value="DNA_alkylation"/>
</dbReference>
<gene>
    <name evidence="1" type="ORF">ACFSOY_06040</name>
</gene>
<comment type="caution">
    <text evidence="1">The sequence shown here is derived from an EMBL/GenBank/DDBJ whole genome shotgun (WGS) entry which is preliminary data.</text>
</comment>
<dbReference type="EMBL" id="JBHUIO010000005">
    <property type="protein sequence ID" value="MFD2169550.1"/>
    <property type="molecule type" value="Genomic_DNA"/>
</dbReference>
<protein>
    <submittedName>
        <fullName evidence="1">DNA alkylation repair protein</fullName>
    </submittedName>
</protein>
<dbReference type="Gene3D" id="1.25.40.290">
    <property type="entry name" value="ARM repeat domains"/>
    <property type="match status" value="1"/>
</dbReference>
<name>A0ABW4ZWH9_9BACL</name>
<dbReference type="Pfam" id="PF08713">
    <property type="entry name" value="DNA_alkylation"/>
    <property type="match status" value="1"/>
</dbReference>
<proteinExistence type="predicted"/>
<dbReference type="Proteomes" id="UP001597343">
    <property type="component" value="Unassembled WGS sequence"/>
</dbReference>
<organism evidence="1 2">
    <name type="scientific">Tumebacillus lipolyticus</name>
    <dbReference type="NCBI Taxonomy" id="1280370"/>
    <lineage>
        <taxon>Bacteria</taxon>
        <taxon>Bacillati</taxon>
        <taxon>Bacillota</taxon>
        <taxon>Bacilli</taxon>
        <taxon>Bacillales</taxon>
        <taxon>Alicyclobacillaceae</taxon>
        <taxon>Tumebacillus</taxon>
    </lineage>
</organism>
<reference evidence="2" key="1">
    <citation type="journal article" date="2019" name="Int. J. Syst. Evol. Microbiol.">
        <title>The Global Catalogue of Microorganisms (GCM) 10K type strain sequencing project: providing services to taxonomists for standard genome sequencing and annotation.</title>
        <authorList>
            <consortium name="The Broad Institute Genomics Platform"/>
            <consortium name="The Broad Institute Genome Sequencing Center for Infectious Disease"/>
            <person name="Wu L."/>
            <person name="Ma J."/>
        </authorList>
    </citation>
    <scope>NUCLEOTIDE SEQUENCE [LARGE SCALE GENOMIC DNA]</scope>
    <source>
        <strain evidence="2">CGMCC 1.13574</strain>
    </source>
</reference>
<evidence type="ECO:0000313" key="1">
    <source>
        <dbReference type="EMBL" id="MFD2169550.1"/>
    </source>
</evidence>
<dbReference type="RefSeq" id="WP_386044793.1">
    <property type="nucleotide sequence ID" value="NZ_JBHUIO010000005.1"/>
</dbReference>
<dbReference type="SUPFAM" id="SSF48371">
    <property type="entry name" value="ARM repeat"/>
    <property type="match status" value="1"/>
</dbReference>
<evidence type="ECO:0000313" key="2">
    <source>
        <dbReference type="Proteomes" id="UP001597343"/>
    </source>
</evidence>
<accession>A0ABW4ZWH9</accession>
<sequence length="284" mass="31758">MEIESAIVEDWVLNRKGARKASDIPAEVAELLLAGRIESVNLTEWLAVDHAILLQHTLPALGLGEAVSTVQSELERAKGQGIMKLLPLIGKKLFELLADLEEDRRGTLFHALSSHRSDSVRCWAAYVVGVNDSLSIEEKLAQIKPFAADPHFGVREIAWMAVRGSITQSLEGSIHLFQAWVVDSDENIRRFAIESTRPRGVWSKHIDELKQNPARALQLLDRVKADRSKYVQDSVGNWLNDASKSNPGWVLQVCQEWLEATDSKATKRIVTKAKRTIEKKRAAN</sequence>
<dbReference type="InterPro" id="IPR016024">
    <property type="entry name" value="ARM-type_fold"/>
</dbReference>